<dbReference type="Pfam" id="PF00795">
    <property type="entry name" value="CN_hydrolase"/>
    <property type="match status" value="1"/>
</dbReference>
<dbReference type="GO" id="GO:0009435">
    <property type="term" value="P:NAD+ biosynthetic process"/>
    <property type="evidence" value="ECO:0007669"/>
    <property type="project" value="InterPro"/>
</dbReference>
<evidence type="ECO:0000256" key="1">
    <source>
        <dbReference type="ARBA" id="ARBA00022598"/>
    </source>
</evidence>
<sequence>MSELRIAMAQINSSVGDLEGNQKKIIDCINKAKNSRADIIAFPELSVTGYPPQDLLFNKKFIQRNQEVLNEIVSESKNITSIIGFVDKDNNNNLYNSAAIISDKTIACIYHKIYLPNYGVFDEKRYFSKGKTPKLFLLENIKIGISICEDIWHPRGPILEQANQGAQLSININGSPYHSGKKKIREN</sequence>
<dbReference type="GO" id="GO:0005737">
    <property type="term" value="C:cytoplasm"/>
    <property type="evidence" value="ECO:0007669"/>
    <property type="project" value="InterPro"/>
</dbReference>
<reference evidence="3" key="1">
    <citation type="submission" date="2018-05" db="EMBL/GenBank/DDBJ databases">
        <authorList>
            <person name="Lanie J.A."/>
            <person name="Ng W.-L."/>
            <person name="Kazmierczak K.M."/>
            <person name="Andrzejewski T.M."/>
            <person name="Davidsen T.M."/>
            <person name="Wayne K.J."/>
            <person name="Tettelin H."/>
            <person name="Glass J.I."/>
            <person name="Rusch D."/>
            <person name="Podicherti R."/>
            <person name="Tsui H.-C.T."/>
            <person name="Winkler M.E."/>
        </authorList>
    </citation>
    <scope>NUCLEOTIDE SEQUENCE</scope>
</reference>
<dbReference type="InterPro" id="IPR036526">
    <property type="entry name" value="C-N_Hydrolase_sf"/>
</dbReference>
<dbReference type="SUPFAM" id="SSF56317">
    <property type="entry name" value="Carbon-nitrogen hydrolase"/>
    <property type="match status" value="1"/>
</dbReference>
<dbReference type="AlphaFoldDB" id="A0A382RV65"/>
<dbReference type="EMBL" id="UINC01124305">
    <property type="protein sequence ID" value="SVD01360.1"/>
    <property type="molecule type" value="Genomic_DNA"/>
</dbReference>
<accession>A0A382RV65</accession>
<evidence type="ECO:0000313" key="3">
    <source>
        <dbReference type="EMBL" id="SVD01360.1"/>
    </source>
</evidence>
<proteinExistence type="predicted"/>
<protein>
    <recommendedName>
        <fullName evidence="2">CN hydrolase domain-containing protein</fullName>
    </recommendedName>
</protein>
<feature type="non-terminal residue" evidence="3">
    <location>
        <position position="187"/>
    </location>
</feature>
<keyword evidence="1" id="KW-0436">Ligase</keyword>
<dbReference type="Gene3D" id="3.60.110.10">
    <property type="entry name" value="Carbon-nitrogen hydrolase"/>
    <property type="match status" value="1"/>
</dbReference>
<dbReference type="PANTHER" id="PTHR23090">
    <property type="entry name" value="NH 3 /GLUTAMINE-DEPENDENT NAD + SYNTHETASE"/>
    <property type="match status" value="1"/>
</dbReference>
<dbReference type="GO" id="GO:0004359">
    <property type="term" value="F:glutaminase activity"/>
    <property type="evidence" value="ECO:0007669"/>
    <property type="project" value="InterPro"/>
</dbReference>
<gene>
    <name evidence="3" type="ORF">METZ01_LOCUS354214</name>
</gene>
<dbReference type="GO" id="GO:0003952">
    <property type="term" value="F:NAD+ synthase (glutamine-hydrolyzing) activity"/>
    <property type="evidence" value="ECO:0007669"/>
    <property type="project" value="InterPro"/>
</dbReference>
<dbReference type="CDD" id="cd07570">
    <property type="entry name" value="GAT_Gln-NAD-synth"/>
    <property type="match status" value="1"/>
</dbReference>
<name>A0A382RV65_9ZZZZ</name>
<dbReference type="InterPro" id="IPR003694">
    <property type="entry name" value="NAD_synthase"/>
</dbReference>
<feature type="domain" description="CN hydrolase" evidence="2">
    <location>
        <begin position="4"/>
        <end position="187"/>
    </location>
</feature>
<evidence type="ECO:0000259" key="2">
    <source>
        <dbReference type="PROSITE" id="PS50263"/>
    </source>
</evidence>
<dbReference type="PANTHER" id="PTHR23090:SF9">
    <property type="entry name" value="GLUTAMINE-DEPENDENT NAD(+) SYNTHETASE"/>
    <property type="match status" value="1"/>
</dbReference>
<organism evidence="3">
    <name type="scientific">marine metagenome</name>
    <dbReference type="NCBI Taxonomy" id="408172"/>
    <lineage>
        <taxon>unclassified sequences</taxon>
        <taxon>metagenomes</taxon>
        <taxon>ecological metagenomes</taxon>
    </lineage>
</organism>
<dbReference type="InterPro" id="IPR003010">
    <property type="entry name" value="C-N_Hydrolase"/>
</dbReference>
<dbReference type="PROSITE" id="PS50263">
    <property type="entry name" value="CN_HYDROLASE"/>
    <property type="match status" value="1"/>
</dbReference>